<dbReference type="PROSITE" id="PS50943">
    <property type="entry name" value="HTH_CROC1"/>
    <property type="match status" value="1"/>
</dbReference>
<sequence>MVKQVVDLEKMRRLRKEKMSLEEMSYLLGYNSPNGYYYLERGRTKISAEKLADVARILDVGIEELFTDSH</sequence>
<accession>A0ABV9GLE3</accession>
<dbReference type="Pfam" id="PF01381">
    <property type="entry name" value="HTH_3"/>
    <property type="match status" value="1"/>
</dbReference>
<reference evidence="3" key="1">
    <citation type="journal article" date="2019" name="Int. J. Syst. Evol. Microbiol.">
        <title>The Global Catalogue of Microorganisms (GCM) 10K type strain sequencing project: providing services to taxonomists for standard genome sequencing and annotation.</title>
        <authorList>
            <consortium name="The Broad Institute Genomics Platform"/>
            <consortium name="The Broad Institute Genome Sequencing Center for Infectious Disease"/>
            <person name="Wu L."/>
            <person name="Ma J."/>
        </authorList>
    </citation>
    <scope>NUCLEOTIDE SEQUENCE [LARGE SCALE GENOMIC DNA]</scope>
    <source>
        <strain evidence="3">CGMCC 1.16306</strain>
    </source>
</reference>
<dbReference type="InterPro" id="IPR001387">
    <property type="entry name" value="Cro/C1-type_HTH"/>
</dbReference>
<proteinExistence type="predicted"/>
<dbReference type="SUPFAM" id="SSF47413">
    <property type="entry name" value="lambda repressor-like DNA-binding domains"/>
    <property type="match status" value="1"/>
</dbReference>
<gene>
    <name evidence="2" type="ORF">ACFO4N_06445</name>
</gene>
<dbReference type="Gene3D" id="1.10.260.40">
    <property type="entry name" value="lambda repressor-like DNA-binding domains"/>
    <property type="match status" value="1"/>
</dbReference>
<dbReference type="CDD" id="cd00093">
    <property type="entry name" value="HTH_XRE"/>
    <property type="match status" value="1"/>
</dbReference>
<protein>
    <submittedName>
        <fullName evidence="2">Helix-turn-helix domain-containing protein</fullName>
    </submittedName>
</protein>
<dbReference type="InterPro" id="IPR010982">
    <property type="entry name" value="Lambda_DNA-bd_dom_sf"/>
</dbReference>
<dbReference type="RefSeq" id="WP_376845361.1">
    <property type="nucleotide sequence ID" value="NZ_JBHSFW010000001.1"/>
</dbReference>
<comment type="caution">
    <text evidence="2">The sequence shown here is derived from an EMBL/GenBank/DDBJ whole genome shotgun (WGS) entry which is preliminary data.</text>
</comment>
<dbReference type="EMBL" id="JBHSFW010000001">
    <property type="protein sequence ID" value="MFC4618369.1"/>
    <property type="molecule type" value="Genomic_DNA"/>
</dbReference>
<dbReference type="SMART" id="SM00530">
    <property type="entry name" value="HTH_XRE"/>
    <property type="match status" value="1"/>
</dbReference>
<organism evidence="2 3">
    <name type="scientific">Camelliibacillus cellulosilyticus</name>
    <dbReference type="NCBI Taxonomy" id="2174486"/>
    <lineage>
        <taxon>Bacteria</taxon>
        <taxon>Bacillati</taxon>
        <taxon>Bacillota</taxon>
        <taxon>Bacilli</taxon>
        <taxon>Bacillales</taxon>
        <taxon>Sporolactobacillaceae</taxon>
        <taxon>Camelliibacillus</taxon>
    </lineage>
</organism>
<keyword evidence="3" id="KW-1185">Reference proteome</keyword>
<evidence type="ECO:0000313" key="3">
    <source>
        <dbReference type="Proteomes" id="UP001596022"/>
    </source>
</evidence>
<evidence type="ECO:0000313" key="2">
    <source>
        <dbReference type="EMBL" id="MFC4618369.1"/>
    </source>
</evidence>
<evidence type="ECO:0000259" key="1">
    <source>
        <dbReference type="PROSITE" id="PS50943"/>
    </source>
</evidence>
<name>A0ABV9GLE3_9BACL</name>
<dbReference type="Proteomes" id="UP001596022">
    <property type="component" value="Unassembled WGS sequence"/>
</dbReference>
<feature type="domain" description="HTH cro/C1-type" evidence="1">
    <location>
        <begin position="8"/>
        <end position="65"/>
    </location>
</feature>